<dbReference type="PROSITE" id="PS50004">
    <property type="entry name" value="C2"/>
    <property type="match status" value="2"/>
</dbReference>
<evidence type="ECO:0000256" key="11">
    <source>
        <dbReference type="ARBA" id="ARBA00024037"/>
    </source>
</evidence>
<dbReference type="SMART" id="SM00239">
    <property type="entry name" value="C2"/>
    <property type="match status" value="2"/>
</dbReference>
<evidence type="ECO:0000256" key="6">
    <source>
        <dbReference type="ARBA" id="ARBA00022723"/>
    </source>
</evidence>
<dbReference type="GO" id="GO:0046872">
    <property type="term" value="F:metal ion binding"/>
    <property type="evidence" value="ECO:0007669"/>
    <property type="project" value="UniProtKB-KW"/>
</dbReference>
<sequence length="314" mass="36282">MGGHLLGFLKVHIIRGVNLAVRDLRSSDPYVVIKMGSEKQETRVVKKNLNPVWDEDLILPVVEPLPVRLEVYDKDRLTLDDKMGYAEFDFTSFLTEARNVSNEHQINSVITSVKPTRTNCLAQESYITWTNGEVVQNMILRLKDVEHGEIEISLRWKEVLGLLKVHVHKGVNLVNRDWLISDPYVIIKNGNKKFRTHKVKKTLNPVWDVELTLYIVEPLLIRLEVRDKSRFPAEKCMGDAEFDLTPFWQAVKKDLKADSQNNIITTVDPTRDNCLAEESHITRTDEGVVQKMVLRLRNVKHGEVEIKLRWIDIS</sequence>
<dbReference type="InterPro" id="IPR035892">
    <property type="entry name" value="C2_domain_sf"/>
</dbReference>
<evidence type="ECO:0000256" key="5">
    <source>
        <dbReference type="ARBA" id="ARBA00022682"/>
    </source>
</evidence>
<dbReference type="GO" id="GO:0005886">
    <property type="term" value="C:plasma membrane"/>
    <property type="evidence" value="ECO:0007669"/>
    <property type="project" value="UniProtKB-SubCell"/>
</dbReference>
<gene>
    <name evidence="13" type="ORF">QVD17_06473</name>
</gene>
<dbReference type="AlphaFoldDB" id="A0AAD8PBV1"/>
<dbReference type="PANTHER" id="PTHR45933:SF28">
    <property type="entry name" value="C2 DOMAIN-CONTAINING PROTEIN"/>
    <property type="match status" value="1"/>
</dbReference>
<evidence type="ECO:0000256" key="3">
    <source>
        <dbReference type="ARBA" id="ARBA00022468"/>
    </source>
</evidence>
<dbReference type="InterPro" id="IPR000008">
    <property type="entry name" value="C2_dom"/>
</dbReference>
<keyword evidence="14" id="KW-1185">Reference proteome</keyword>
<keyword evidence="10" id="KW-0539">Nucleus</keyword>
<evidence type="ECO:0000259" key="12">
    <source>
        <dbReference type="PROSITE" id="PS50004"/>
    </source>
</evidence>
<keyword evidence="3" id="KW-0343">GTPase activation</keyword>
<evidence type="ECO:0000256" key="1">
    <source>
        <dbReference type="ARBA" id="ARBA00004123"/>
    </source>
</evidence>
<evidence type="ECO:0000256" key="7">
    <source>
        <dbReference type="ARBA" id="ARBA00022837"/>
    </source>
</evidence>
<dbReference type="Proteomes" id="UP001229421">
    <property type="component" value="Unassembled WGS sequence"/>
</dbReference>
<feature type="domain" description="C2" evidence="12">
    <location>
        <begin position="1"/>
        <end position="104"/>
    </location>
</feature>
<keyword evidence="8" id="KW-0446">Lipid-binding</keyword>
<evidence type="ECO:0000256" key="8">
    <source>
        <dbReference type="ARBA" id="ARBA00023121"/>
    </source>
</evidence>
<evidence type="ECO:0000256" key="4">
    <source>
        <dbReference type="ARBA" id="ARBA00022475"/>
    </source>
</evidence>
<dbReference type="InterPro" id="IPR044562">
    <property type="entry name" value="CAR1-11"/>
</dbReference>
<dbReference type="Pfam" id="PF00168">
    <property type="entry name" value="C2"/>
    <property type="match status" value="2"/>
</dbReference>
<protein>
    <recommendedName>
        <fullName evidence="12">C2 domain-containing protein</fullName>
    </recommendedName>
</protein>
<dbReference type="SUPFAM" id="SSF49562">
    <property type="entry name" value="C2 domain (Calcium/lipid-binding domain, CaLB)"/>
    <property type="match status" value="2"/>
</dbReference>
<evidence type="ECO:0000313" key="13">
    <source>
        <dbReference type="EMBL" id="KAK1440644.1"/>
    </source>
</evidence>
<accession>A0AAD8PBV1</accession>
<keyword evidence="9" id="KW-0472">Membrane</keyword>
<organism evidence="13 14">
    <name type="scientific">Tagetes erecta</name>
    <name type="common">African marigold</name>
    <dbReference type="NCBI Taxonomy" id="13708"/>
    <lineage>
        <taxon>Eukaryota</taxon>
        <taxon>Viridiplantae</taxon>
        <taxon>Streptophyta</taxon>
        <taxon>Embryophyta</taxon>
        <taxon>Tracheophyta</taxon>
        <taxon>Spermatophyta</taxon>
        <taxon>Magnoliopsida</taxon>
        <taxon>eudicotyledons</taxon>
        <taxon>Gunneridae</taxon>
        <taxon>Pentapetalae</taxon>
        <taxon>asterids</taxon>
        <taxon>campanulids</taxon>
        <taxon>Asterales</taxon>
        <taxon>Asteraceae</taxon>
        <taxon>Asteroideae</taxon>
        <taxon>Heliantheae alliance</taxon>
        <taxon>Tageteae</taxon>
        <taxon>Tagetes</taxon>
    </lineage>
</organism>
<feature type="domain" description="C2" evidence="12">
    <location>
        <begin position="146"/>
        <end position="257"/>
    </location>
</feature>
<name>A0AAD8PBV1_TARER</name>
<evidence type="ECO:0000256" key="9">
    <source>
        <dbReference type="ARBA" id="ARBA00023136"/>
    </source>
</evidence>
<proteinExistence type="inferred from homology"/>
<keyword evidence="4" id="KW-1003">Cell membrane</keyword>
<comment type="similarity">
    <text evidence="11">Belongs to the plant CAR protein family.</text>
</comment>
<evidence type="ECO:0000256" key="10">
    <source>
        <dbReference type="ARBA" id="ARBA00023242"/>
    </source>
</evidence>
<evidence type="ECO:0000313" key="14">
    <source>
        <dbReference type="Proteomes" id="UP001229421"/>
    </source>
</evidence>
<comment type="caution">
    <text evidence="13">The sequence shown here is derived from an EMBL/GenBank/DDBJ whole genome shotgun (WGS) entry which is preliminary data.</text>
</comment>
<keyword evidence="6" id="KW-0479">Metal-binding</keyword>
<dbReference type="GO" id="GO:0005634">
    <property type="term" value="C:nucleus"/>
    <property type="evidence" value="ECO:0007669"/>
    <property type="project" value="UniProtKB-SubCell"/>
</dbReference>
<keyword evidence="5" id="KW-0938">Abscisic acid signaling pathway</keyword>
<dbReference type="Gene3D" id="2.60.40.150">
    <property type="entry name" value="C2 domain"/>
    <property type="match status" value="2"/>
</dbReference>
<dbReference type="GO" id="GO:0005096">
    <property type="term" value="F:GTPase activator activity"/>
    <property type="evidence" value="ECO:0007669"/>
    <property type="project" value="UniProtKB-KW"/>
</dbReference>
<dbReference type="GO" id="GO:0008289">
    <property type="term" value="F:lipid binding"/>
    <property type="evidence" value="ECO:0007669"/>
    <property type="project" value="UniProtKB-KW"/>
</dbReference>
<comment type="subcellular location">
    <subcellularLocation>
        <location evidence="2">Cell membrane</location>
    </subcellularLocation>
    <subcellularLocation>
        <location evidence="1">Nucleus</location>
    </subcellularLocation>
</comment>
<evidence type="ECO:0000256" key="2">
    <source>
        <dbReference type="ARBA" id="ARBA00004236"/>
    </source>
</evidence>
<dbReference type="PANTHER" id="PTHR45933">
    <property type="entry name" value="PROTEIN C2-DOMAIN ABA-RELATED 4"/>
    <property type="match status" value="1"/>
</dbReference>
<reference evidence="13" key="1">
    <citation type="journal article" date="2023" name="bioRxiv">
        <title>Improved chromosome-level genome assembly for marigold (Tagetes erecta).</title>
        <authorList>
            <person name="Jiang F."/>
            <person name="Yuan L."/>
            <person name="Wang S."/>
            <person name="Wang H."/>
            <person name="Xu D."/>
            <person name="Wang A."/>
            <person name="Fan W."/>
        </authorList>
    </citation>
    <scope>NUCLEOTIDE SEQUENCE</scope>
    <source>
        <strain evidence="13">WSJ</strain>
        <tissue evidence="13">Leaf</tissue>
    </source>
</reference>
<keyword evidence="7" id="KW-0106">Calcium</keyword>
<dbReference type="EMBL" id="JAUHHV010000001">
    <property type="protein sequence ID" value="KAK1440644.1"/>
    <property type="molecule type" value="Genomic_DNA"/>
</dbReference>
<dbReference type="GO" id="GO:0009738">
    <property type="term" value="P:abscisic acid-activated signaling pathway"/>
    <property type="evidence" value="ECO:0007669"/>
    <property type="project" value="UniProtKB-KW"/>
</dbReference>